<reference evidence="2 3" key="1">
    <citation type="submission" date="2014-07" db="EMBL/GenBank/DDBJ databases">
        <title>Complete Genome Sequence of Dyella japonica Strain A8 Isolated from Malaysian Tropical Soil.</title>
        <authorList>
            <person name="Hui R.K.H."/>
            <person name="Chen J.-W."/>
            <person name="Chan K.-G."/>
            <person name="Leung F.C.C."/>
        </authorList>
    </citation>
    <scope>NUCLEOTIDE SEQUENCE [LARGE SCALE GENOMIC DNA]</scope>
    <source>
        <strain evidence="2 3">A8</strain>
    </source>
</reference>
<dbReference type="KEGG" id="dja:HY57_16810"/>
<dbReference type="AlphaFoldDB" id="A0A075K3Y9"/>
<dbReference type="HOGENOM" id="CLU_890582_0_0_6"/>
<proteinExistence type="predicted"/>
<protein>
    <recommendedName>
        <fullName evidence="4">Autotransporter domain-containing protein</fullName>
    </recommendedName>
</protein>
<name>A0A075K3Y9_9GAMM</name>
<organism evidence="2 3">
    <name type="scientific">Dyella japonica A8</name>
    <dbReference type="NCBI Taxonomy" id="1217721"/>
    <lineage>
        <taxon>Bacteria</taxon>
        <taxon>Pseudomonadati</taxon>
        <taxon>Pseudomonadota</taxon>
        <taxon>Gammaproteobacteria</taxon>
        <taxon>Lysobacterales</taxon>
        <taxon>Rhodanobacteraceae</taxon>
        <taxon>Dyella</taxon>
    </lineage>
</organism>
<dbReference type="PATRIC" id="fig|1217721.7.peg.3451"/>
<keyword evidence="1" id="KW-0732">Signal</keyword>
<evidence type="ECO:0008006" key="4">
    <source>
        <dbReference type="Google" id="ProtNLM"/>
    </source>
</evidence>
<feature type="chain" id="PRO_5001706731" description="Autotransporter domain-containing protein" evidence="1">
    <location>
        <begin position="23"/>
        <end position="318"/>
    </location>
</feature>
<evidence type="ECO:0000313" key="2">
    <source>
        <dbReference type="EMBL" id="AIF48785.1"/>
    </source>
</evidence>
<dbReference type="STRING" id="1217721.HY57_16810"/>
<feature type="signal peptide" evidence="1">
    <location>
        <begin position="1"/>
        <end position="22"/>
    </location>
</feature>
<dbReference type="EMBL" id="CP008884">
    <property type="protein sequence ID" value="AIF48785.1"/>
    <property type="molecule type" value="Genomic_DNA"/>
</dbReference>
<gene>
    <name evidence="2" type="ORF">HY57_16810</name>
</gene>
<evidence type="ECO:0000313" key="3">
    <source>
        <dbReference type="Proteomes" id="UP000027987"/>
    </source>
</evidence>
<accession>A0A075K3Y9</accession>
<dbReference type="RefSeq" id="WP_019464823.1">
    <property type="nucleotide sequence ID" value="NZ_ALOY01000139.1"/>
</dbReference>
<keyword evidence="3" id="KW-1185">Reference proteome</keyword>
<dbReference type="Proteomes" id="UP000027987">
    <property type="component" value="Chromosome"/>
</dbReference>
<sequence>MKPVARILTLMACLYLALPAEAQDHPRFDIIKGQLQQRANAALALMGYLQTPDVTSGALSIKDASTDNPAFNNSSLGGGFVLSDSVPIYMEGTIGYSRYDPRFVASNGQEQRDLPTRWNNLVVTAGIGWNVQVTRDFAIIPIVNGSYGTVKSDVQLGSLYIERNTNLDLQFLANGHLDAAGAGGSLLLSYDHVAENYEAEVQLRYTDIYTHSVNSSSRIVQGSSRNENLSLWSRYRAPTGMHALDRPVRYVLEYAHTEYFGSEATVIAVNHLNSLGAGLELDTSKYHPLWIYRARAVLRYVFAPGVQGVSLGLAVTFD</sequence>
<evidence type="ECO:0000256" key="1">
    <source>
        <dbReference type="SAM" id="SignalP"/>
    </source>
</evidence>